<evidence type="ECO:0000313" key="2">
    <source>
        <dbReference type="EMBL" id="MDF2259679.1"/>
    </source>
</evidence>
<keyword evidence="3" id="KW-1185">Reference proteome</keyword>
<proteinExistence type="predicted"/>
<accession>A0ABT5Z774</accession>
<dbReference type="EMBL" id="JARHTQ010000025">
    <property type="protein sequence ID" value="MDF2259679.1"/>
    <property type="molecule type" value="Genomic_DNA"/>
</dbReference>
<evidence type="ECO:0000313" key="3">
    <source>
        <dbReference type="Proteomes" id="UP001220022"/>
    </source>
</evidence>
<evidence type="ECO:0000256" key="1">
    <source>
        <dbReference type="SAM" id="MobiDB-lite"/>
    </source>
</evidence>
<dbReference type="Proteomes" id="UP001220022">
    <property type="component" value="Unassembled WGS sequence"/>
</dbReference>
<feature type="region of interest" description="Disordered" evidence="1">
    <location>
        <begin position="34"/>
        <end position="73"/>
    </location>
</feature>
<protein>
    <submittedName>
        <fullName evidence="2">Uncharacterized protein</fullName>
    </submittedName>
</protein>
<reference evidence="2 3" key="1">
    <citation type="submission" date="2023-03" db="EMBL/GenBank/DDBJ databases">
        <title>Draft genome sequence of type strain Streptomyces ferralitis JCM 14344.</title>
        <authorList>
            <person name="Klaysubun C."/>
            <person name="Duangmal K."/>
        </authorList>
    </citation>
    <scope>NUCLEOTIDE SEQUENCE [LARGE SCALE GENOMIC DNA]</scope>
    <source>
        <strain evidence="2 3">JCM 14344</strain>
    </source>
</reference>
<feature type="compositionally biased region" description="Polar residues" evidence="1">
    <location>
        <begin position="41"/>
        <end position="56"/>
    </location>
</feature>
<name>A0ABT5Z774_9ACTN</name>
<comment type="caution">
    <text evidence="2">The sequence shown here is derived from an EMBL/GenBank/DDBJ whole genome shotgun (WGS) entry which is preliminary data.</text>
</comment>
<dbReference type="RefSeq" id="WP_275819527.1">
    <property type="nucleotide sequence ID" value="NZ_BAAANM010000028.1"/>
</dbReference>
<sequence>MNRILISLGLLAASSLLAVAGLFILIEAGHITSARPPRSPARSTLSAAQPTTSPTPGNARPAGDGAPSMMFTLAPSTTATPPAVVAAGDGPAGDHALQQVLDASSHPNLPPRQAQQLVALGDQVWLAQITGIGRGQWPTYFHGVRSGFVYHAVRIQAAIARASGSGQVTVHLVWAGTDPAGQPLTDQPATIRLQHSGTNWQPVH</sequence>
<organism evidence="2 3">
    <name type="scientific">Streptantibioticus ferralitis</name>
    <dbReference type="NCBI Taxonomy" id="236510"/>
    <lineage>
        <taxon>Bacteria</taxon>
        <taxon>Bacillati</taxon>
        <taxon>Actinomycetota</taxon>
        <taxon>Actinomycetes</taxon>
        <taxon>Kitasatosporales</taxon>
        <taxon>Streptomycetaceae</taxon>
        <taxon>Streptantibioticus</taxon>
    </lineage>
</organism>
<gene>
    <name evidence="2" type="ORF">P2L57_29355</name>
</gene>